<dbReference type="Gene3D" id="1.10.510.10">
    <property type="entry name" value="Transferase(Phosphotransferase) domain 1"/>
    <property type="match status" value="1"/>
</dbReference>
<dbReference type="GO" id="GO:0043066">
    <property type="term" value="P:negative regulation of apoptotic process"/>
    <property type="evidence" value="ECO:0007669"/>
    <property type="project" value="TreeGrafter"/>
</dbReference>
<keyword evidence="10 14" id="KW-0067">ATP-binding</keyword>
<dbReference type="InterPro" id="IPR017441">
    <property type="entry name" value="Protein_kinase_ATP_BS"/>
</dbReference>
<comment type="catalytic activity">
    <reaction evidence="12">
        <text>L-threonyl-[protein] + ATP = O-phospho-L-threonyl-[protein] + ADP + H(+)</text>
        <dbReference type="Rhea" id="RHEA:46608"/>
        <dbReference type="Rhea" id="RHEA-COMP:11060"/>
        <dbReference type="Rhea" id="RHEA-COMP:11605"/>
        <dbReference type="ChEBI" id="CHEBI:15378"/>
        <dbReference type="ChEBI" id="CHEBI:30013"/>
        <dbReference type="ChEBI" id="CHEBI:30616"/>
        <dbReference type="ChEBI" id="CHEBI:61977"/>
        <dbReference type="ChEBI" id="CHEBI:456216"/>
        <dbReference type="EC" id="2.7.11.1"/>
    </reaction>
</comment>
<evidence type="ECO:0000256" key="5">
    <source>
        <dbReference type="ARBA" id="ARBA00022527"/>
    </source>
</evidence>
<dbReference type="InterPro" id="IPR008271">
    <property type="entry name" value="Ser/Thr_kinase_AS"/>
</dbReference>
<feature type="binding site" evidence="14">
    <location>
        <position position="335"/>
    </location>
    <ligand>
        <name>ATP</name>
        <dbReference type="ChEBI" id="CHEBI:30616"/>
    </ligand>
</feature>
<dbReference type="Pfam" id="PF00069">
    <property type="entry name" value="Pkinase"/>
    <property type="match status" value="1"/>
</dbReference>
<keyword evidence="17" id="KW-1185">Reference proteome</keyword>
<keyword evidence="6" id="KW-0808">Transferase</keyword>
<keyword evidence="9" id="KW-0256">Endoplasmic reticulum</keyword>
<reference evidence="16 17" key="1">
    <citation type="submission" date="2020-02" db="EMBL/GenBank/DDBJ databases">
        <title>A chromosome-scale genome assembly of the black bullhead catfish (Ameiurus melas).</title>
        <authorList>
            <person name="Wen M."/>
            <person name="Zham M."/>
            <person name="Cabau C."/>
            <person name="Klopp C."/>
            <person name="Donnadieu C."/>
            <person name="Roques C."/>
            <person name="Bouchez O."/>
            <person name="Lampietro C."/>
            <person name="Jouanno E."/>
            <person name="Herpin A."/>
            <person name="Louis A."/>
            <person name="Berthelot C."/>
            <person name="Parey E."/>
            <person name="Roest-Crollius H."/>
            <person name="Braasch I."/>
            <person name="Postlethwait J."/>
            <person name="Robinson-Rechavi M."/>
            <person name="Echchiki A."/>
            <person name="Begum T."/>
            <person name="Montfort J."/>
            <person name="Schartl M."/>
            <person name="Bobe J."/>
            <person name="Guiguen Y."/>
        </authorList>
    </citation>
    <scope>NUCLEOTIDE SEQUENCE [LARGE SCALE GENOMIC DNA]</scope>
    <source>
        <strain evidence="16">M_S1</strain>
        <tissue evidence="16">Blood</tissue>
    </source>
</reference>
<dbReference type="InterPro" id="IPR011009">
    <property type="entry name" value="Kinase-like_dom_sf"/>
</dbReference>
<dbReference type="Proteomes" id="UP000593565">
    <property type="component" value="Unassembled WGS sequence"/>
</dbReference>
<sequence length="590" mass="67312">MICPENHHGREIESDTMQKDDLIQFIQRKSQECLLHVDEPDQRESYFFWNIMDLFCKHDGNATMSEVAIVLFTNYRFLKRKASKLRCVQNQEGWCLPLANLLCAAVPEDEHRKAVIDMGDNLATKGLTYAAHLCYVVARKESGFDLIGCKSFPDRLSALTEAIERTEVYEYVMGLNSRFTELDLQEFKFLDASKLFESGLSAQALDYCEAITRVVNPFPDSITNTSLDLIIRRSKKLHDGKIEEPEWLVNIQLLHDEEADLSHSCIKQEQCTETPPSLEVSADEDGYSDRAQEHKDFLTEEVTSRYYIGELLGEGGGGAVYAGVRKADNTEVAVKFIITDEYHGMTTLDNTSLPTEVLLMQILSKPIPNPNVLKLLEWFEIPDFFVLILERPSPCMDLQQFCDTLHNGKLSEPMARDIMLQLVKAALHCYDCGVYHTDIKTANVLINTETLQIKLIDFGSGFLLKDTPCRECPGSMHYFPPEWLLHREHFPQPATVWTLGIILYELMHGDLPFQSSDEITEGRLHFTPGLSGDCCELISWCLQQDPNSRPNFKEIVKHRWFTAGQSHIENFLVLGGLITPLLQFLYSYIE</sequence>
<name>A0A7J6AAD8_AMEME</name>
<dbReference type="AlphaFoldDB" id="A0A7J6AAD8"/>
<comment type="similarity">
    <text evidence="2">Belongs to the protein kinase superfamily. CAMK Ser/Thr protein kinase family. PIM subfamily.</text>
</comment>
<evidence type="ECO:0000256" key="1">
    <source>
        <dbReference type="ARBA" id="ARBA00004240"/>
    </source>
</evidence>
<evidence type="ECO:0000256" key="3">
    <source>
        <dbReference type="ARBA" id="ARBA00012513"/>
    </source>
</evidence>
<dbReference type="PROSITE" id="PS50011">
    <property type="entry name" value="PROTEIN_KINASE_DOM"/>
    <property type="match status" value="1"/>
</dbReference>
<evidence type="ECO:0000256" key="12">
    <source>
        <dbReference type="ARBA" id="ARBA00047899"/>
    </source>
</evidence>
<dbReference type="SUPFAM" id="SSF56112">
    <property type="entry name" value="Protein kinase-like (PK-like)"/>
    <property type="match status" value="1"/>
</dbReference>
<evidence type="ECO:0000256" key="7">
    <source>
        <dbReference type="ARBA" id="ARBA00022741"/>
    </source>
</evidence>
<dbReference type="Gene3D" id="3.30.200.20">
    <property type="entry name" value="Phosphorylase Kinase, domain 1"/>
    <property type="match status" value="1"/>
</dbReference>
<evidence type="ECO:0000256" key="13">
    <source>
        <dbReference type="ARBA" id="ARBA00048679"/>
    </source>
</evidence>
<evidence type="ECO:0000256" key="4">
    <source>
        <dbReference type="ARBA" id="ARBA00022448"/>
    </source>
</evidence>
<keyword evidence="7 14" id="KW-0547">Nucleotide-binding</keyword>
<evidence type="ECO:0000256" key="11">
    <source>
        <dbReference type="ARBA" id="ARBA00022892"/>
    </source>
</evidence>
<comment type="subcellular location">
    <subcellularLocation>
        <location evidence="1">Endoplasmic reticulum</location>
    </subcellularLocation>
</comment>
<comment type="caution">
    <text evidence="16">The sequence shown here is derived from an EMBL/GenBank/DDBJ whole genome shotgun (WGS) entry which is preliminary data.</text>
</comment>
<dbReference type="GO" id="GO:0007346">
    <property type="term" value="P:regulation of mitotic cell cycle"/>
    <property type="evidence" value="ECO:0007669"/>
    <property type="project" value="TreeGrafter"/>
</dbReference>
<evidence type="ECO:0000313" key="17">
    <source>
        <dbReference type="Proteomes" id="UP000593565"/>
    </source>
</evidence>
<keyword evidence="11" id="KW-0931">ER-Golgi transport</keyword>
<dbReference type="OrthoDB" id="8596411at2759"/>
<dbReference type="InterPro" id="IPR024298">
    <property type="entry name" value="Sec16_Sec23-bd"/>
</dbReference>
<organism evidence="16 17">
    <name type="scientific">Ameiurus melas</name>
    <name type="common">Black bullhead</name>
    <name type="synonym">Silurus melas</name>
    <dbReference type="NCBI Taxonomy" id="219545"/>
    <lineage>
        <taxon>Eukaryota</taxon>
        <taxon>Metazoa</taxon>
        <taxon>Chordata</taxon>
        <taxon>Craniata</taxon>
        <taxon>Vertebrata</taxon>
        <taxon>Euteleostomi</taxon>
        <taxon>Actinopterygii</taxon>
        <taxon>Neopterygii</taxon>
        <taxon>Teleostei</taxon>
        <taxon>Ostariophysi</taxon>
        <taxon>Siluriformes</taxon>
        <taxon>Ictaluridae</taxon>
        <taxon>Ameiurus</taxon>
    </lineage>
</organism>
<evidence type="ECO:0000256" key="14">
    <source>
        <dbReference type="PROSITE-ProRule" id="PRU10141"/>
    </source>
</evidence>
<dbReference type="SMART" id="SM00220">
    <property type="entry name" value="S_TKc"/>
    <property type="match status" value="1"/>
</dbReference>
<dbReference type="PANTHER" id="PTHR22984">
    <property type="entry name" value="SERINE/THREONINE-PROTEIN KINASE PIM"/>
    <property type="match status" value="1"/>
</dbReference>
<keyword evidence="8" id="KW-0418">Kinase</keyword>
<evidence type="ECO:0000313" key="16">
    <source>
        <dbReference type="EMBL" id="KAF4078841.1"/>
    </source>
</evidence>
<dbReference type="PROSITE" id="PS00107">
    <property type="entry name" value="PROTEIN_KINASE_ATP"/>
    <property type="match status" value="1"/>
</dbReference>
<evidence type="ECO:0000256" key="9">
    <source>
        <dbReference type="ARBA" id="ARBA00022824"/>
    </source>
</evidence>
<dbReference type="PROSITE" id="PS00108">
    <property type="entry name" value="PROTEIN_KINASE_ST"/>
    <property type="match status" value="1"/>
</dbReference>
<dbReference type="EMBL" id="JAAGNN010000016">
    <property type="protein sequence ID" value="KAF4078841.1"/>
    <property type="molecule type" value="Genomic_DNA"/>
</dbReference>
<dbReference type="PANTHER" id="PTHR22984:SF11">
    <property type="entry name" value="AURORA KINASE-RELATED"/>
    <property type="match status" value="1"/>
</dbReference>
<dbReference type="EC" id="2.7.11.1" evidence="3"/>
<keyword evidence="5" id="KW-0723">Serine/threonine-protein kinase</keyword>
<protein>
    <recommendedName>
        <fullName evidence="3">non-specific serine/threonine protein kinase</fullName>
        <ecNumber evidence="3">2.7.11.1</ecNumber>
    </recommendedName>
</protein>
<feature type="domain" description="Protein kinase" evidence="15">
    <location>
        <begin position="306"/>
        <end position="561"/>
    </location>
</feature>
<evidence type="ECO:0000256" key="8">
    <source>
        <dbReference type="ARBA" id="ARBA00022777"/>
    </source>
</evidence>
<dbReference type="Gene3D" id="1.25.40.1030">
    <property type="match status" value="1"/>
</dbReference>
<dbReference type="InterPro" id="IPR000719">
    <property type="entry name" value="Prot_kinase_dom"/>
</dbReference>
<comment type="catalytic activity">
    <reaction evidence="13">
        <text>L-seryl-[protein] + ATP = O-phospho-L-seryl-[protein] + ADP + H(+)</text>
        <dbReference type="Rhea" id="RHEA:17989"/>
        <dbReference type="Rhea" id="RHEA-COMP:9863"/>
        <dbReference type="Rhea" id="RHEA-COMP:11604"/>
        <dbReference type="ChEBI" id="CHEBI:15378"/>
        <dbReference type="ChEBI" id="CHEBI:29999"/>
        <dbReference type="ChEBI" id="CHEBI:30616"/>
        <dbReference type="ChEBI" id="CHEBI:83421"/>
        <dbReference type="ChEBI" id="CHEBI:456216"/>
        <dbReference type="EC" id="2.7.11.1"/>
    </reaction>
</comment>
<dbReference type="GO" id="GO:0016192">
    <property type="term" value="P:vesicle-mediated transport"/>
    <property type="evidence" value="ECO:0007669"/>
    <property type="project" value="UniProtKB-KW"/>
</dbReference>
<accession>A0A7J6AAD8</accession>
<dbReference type="GO" id="GO:0005524">
    <property type="term" value="F:ATP binding"/>
    <property type="evidence" value="ECO:0007669"/>
    <property type="project" value="UniProtKB-UniRule"/>
</dbReference>
<evidence type="ECO:0000256" key="10">
    <source>
        <dbReference type="ARBA" id="ARBA00022840"/>
    </source>
</evidence>
<dbReference type="Pfam" id="PF12931">
    <property type="entry name" value="TPR_Sec16"/>
    <property type="match status" value="1"/>
</dbReference>
<keyword evidence="4" id="KW-0813">Transport</keyword>
<evidence type="ECO:0000256" key="2">
    <source>
        <dbReference type="ARBA" id="ARBA00005505"/>
    </source>
</evidence>
<dbReference type="GO" id="GO:0005783">
    <property type="term" value="C:endoplasmic reticulum"/>
    <property type="evidence" value="ECO:0007669"/>
    <property type="project" value="UniProtKB-SubCell"/>
</dbReference>
<proteinExistence type="inferred from homology"/>
<dbReference type="InterPro" id="IPR051138">
    <property type="entry name" value="PIM_Ser/Thr_kinase"/>
</dbReference>
<evidence type="ECO:0000256" key="6">
    <source>
        <dbReference type="ARBA" id="ARBA00022679"/>
    </source>
</evidence>
<evidence type="ECO:0000259" key="15">
    <source>
        <dbReference type="PROSITE" id="PS50011"/>
    </source>
</evidence>
<gene>
    <name evidence="16" type="ORF">AMELA_G00186170</name>
</gene>
<dbReference type="GO" id="GO:0004674">
    <property type="term" value="F:protein serine/threonine kinase activity"/>
    <property type="evidence" value="ECO:0007669"/>
    <property type="project" value="UniProtKB-KW"/>
</dbReference>